<evidence type="ECO:0000256" key="4">
    <source>
        <dbReference type="SAM" id="Phobius"/>
    </source>
</evidence>
<keyword evidence="4" id="KW-0812">Transmembrane</keyword>
<dbReference type="NCBIfam" id="TIGR00254">
    <property type="entry name" value="GGDEF"/>
    <property type="match status" value="1"/>
</dbReference>
<dbReference type="EC" id="2.7.7.65" evidence="2"/>
<evidence type="ECO:0000256" key="2">
    <source>
        <dbReference type="ARBA" id="ARBA00012528"/>
    </source>
</evidence>
<dbReference type="GO" id="GO:0052621">
    <property type="term" value="F:diguanylate cyclase activity"/>
    <property type="evidence" value="ECO:0007669"/>
    <property type="project" value="UniProtKB-EC"/>
</dbReference>
<feature type="transmembrane region" description="Helical" evidence="4">
    <location>
        <begin position="66"/>
        <end position="85"/>
    </location>
</feature>
<organism evidence="6 7">
    <name type="scientific">Celerinatantimonas diazotrophica</name>
    <dbReference type="NCBI Taxonomy" id="412034"/>
    <lineage>
        <taxon>Bacteria</taxon>
        <taxon>Pseudomonadati</taxon>
        <taxon>Pseudomonadota</taxon>
        <taxon>Gammaproteobacteria</taxon>
        <taxon>Celerinatantimonadaceae</taxon>
        <taxon>Celerinatantimonas</taxon>
    </lineage>
</organism>
<feature type="transmembrane region" description="Helical" evidence="4">
    <location>
        <begin position="193"/>
        <end position="213"/>
    </location>
</feature>
<comment type="cofactor">
    <cofactor evidence="1">
        <name>Mg(2+)</name>
        <dbReference type="ChEBI" id="CHEBI:18420"/>
    </cofactor>
</comment>
<dbReference type="InterPro" id="IPR050469">
    <property type="entry name" value="Diguanylate_Cyclase"/>
</dbReference>
<name>A0A4R1K3Q1_9GAMM</name>
<dbReference type="PANTHER" id="PTHR45138">
    <property type="entry name" value="REGULATORY COMPONENTS OF SENSORY TRANSDUCTION SYSTEM"/>
    <property type="match status" value="1"/>
</dbReference>
<keyword evidence="4" id="KW-1133">Transmembrane helix</keyword>
<feature type="transmembrane region" description="Helical" evidence="4">
    <location>
        <begin position="6"/>
        <end position="28"/>
    </location>
</feature>
<protein>
    <recommendedName>
        <fullName evidence="2">diguanylate cyclase</fullName>
        <ecNumber evidence="2">2.7.7.65</ecNumber>
    </recommendedName>
</protein>
<feature type="transmembrane region" description="Helical" evidence="4">
    <location>
        <begin position="97"/>
        <end position="116"/>
    </location>
</feature>
<dbReference type="GO" id="GO:0005886">
    <property type="term" value="C:plasma membrane"/>
    <property type="evidence" value="ECO:0007669"/>
    <property type="project" value="TreeGrafter"/>
</dbReference>
<reference evidence="6 7" key="1">
    <citation type="submission" date="2019-03" db="EMBL/GenBank/DDBJ databases">
        <title>Genomic Encyclopedia of Type Strains, Phase IV (KMG-IV): sequencing the most valuable type-strain genomes for metagenomic binning, comparative biology and taxonomic classification.</title>
        <authorList>
            <person name="Goeker M."/>
        </authorList>
    </citation>
    <scope>NUCLEOTIDE SEQUENCE [LARGE SCALE GENOMIC DNA]</scope>
    <source>
        <strain evidence="6 7">DSM 18577</strain>
    </source>
</reference>
<sequence>MLPIDIPTLLIMDIALGIVSSLILTLLLRSIKQCHGVILWGIGHWCIAIGLLFLFTRFWIPLPVSILFGNTIISLAIALTTFGFYRYHSLDIPKLAVLIFSFPIITFFVIIVALLNDASFTQRVFIIDIIILAQLFITIYLGFMRLENFESARKFWAILFSIIFLGLMIRTFLNVMTQHSQFIEADNWTNLSLVILDTIYLFTAAVFIPAIAAQKLQNQIQQYANHDEVTGLYNRRGMYEYADQTMRSIHPHAFLALIDIDYFKKVNDQHGHLIGDQVLRVIAELISSITRRSDLVARFGGEEFLVLMPDQTPEQALTWANRTLETISKHPIIVEDQHLFITVSIGLAQLSESVQTFEEGIEKADYALYQAKDEGRNCVRLYQADA</sequence>
<dbReference type="InterPro" id="IPR029787">
    <property type="entry name" value="Nucleotide_cyclase"/>
</dbReference>
<dbReference type="SMART" id="SM00267">
    <property type="entry name" value="GGDEF"/>
    <property type="match status" value="1"/>
</dbReference>
<feature type="transmembrane region" description="Helical" evidence="4">
    <location>
        <begin position="155"/>
        <end position="173"/>
    </location>
</feature>
<evidence type="ECO:0000313" key="7">
    <source>
        <dbReference type="Proteomes" id="UP000295565"/>
    </source>
</evidence>
<dbReference type="EMBL" id="SMGD01000011">
    <property type="protein sequence ID" value="TCK58702.1"/>
    <property type="molecule type" value="Genomic_DNA"/>
</dbReference>
<dbReference type="InterPro" id="IPR000160">
    <property type="entry name" value="GGDEF_dom"/>
</dbReference>
<evidence type="ECO:0000313" key="6">
    <source>
        <dbReference type="EMBL" id="TCK58702.1"/>
    </source>
</evidence>
<keyword evidence="7" id="KW-1185">Reference proteome</keyword>
<dbReference type="Gene3D" id="3.30.70.270">
    <property type="match status" value="1"/>
</dbReference>
<proteinExistence type="predicted"/>
<dbReference type="Proteomes" id="UP000295565">
    <property type="component" value="Unassembled WGS sequence"/>
</dbReference>
<accession>A0A4R1K3Q1</accession>
<dbReference type="Pfam" id="PF00990">
    <property type="entry name" value="GGDEF"/>
    <property type="match status" value="1"/>
</dbReference>
<dbReference type="GO" id="GO:1902201">
    <property type="term" value="P:negative regulation of bacterial-type flagellum-dependent cell motility"/>
    <property type="evidence" value="ECO:0007669"/>
    <property type="project" value="TreeGrafter"/>
</dbReference>
<comment type="caution">
    <text evidence="6">The sequence shown here is derived from an EMBL/GenBank/DDBJ whole genome shotgun (WGS) entry which is preliminary data.</text>
</comment>
<comment type="catalytic activity">
    <reaction evidence="3">
        <text>2 GTP = 3',3'-c-di-GMP + 2 diphosphate</text>
        <dbReference type="Rhea" id="RHEA:24898"/>
        <dbReference type="ChEBI" id="CHEBI:33019"/>
        <dbReference type="ChEBI" id="CHEBI:37565"/>
        <dbReference type="ChEBI" id="CHEBI:58805"/>
        <dbReference type="EC" id="2.7.7.65"/>
    </reaction>
</comment>
<evidence type="ECO:0000256" key="3">
    <source>
        <dbReference type="ARBA" id="ARBA00034247"/>
    </source>
</evidence>
<dbReference type="FunFam" id="3.30.70.270:FF:000001">
    <property type="entry name" value="Diguanylate cyclase domain protein"/>
    <property type="match status" value="1"/>
</dbReference>
<dbReference type="InterPro" id="IPR043128">
    <property type="entry name" value="Rev_trsase/Diguanyl_cyclase"/>
</dbReference>
<dbReference type="PANTHER" id="PTHR45138:SF9">
    <property type="entry name" value="DIGUANYLATE CYCLASE DGCM-RELATED"/>
    <property type="match status" value="1"/>
</dbReference>
<feature type="transmembrane region" description="Helical" evidence="4">
    <location>
        <begin position="37"/>
        <end position="60"/>
    </location>
</feature>
<feature type="domain" description="GGDEF" evidence="5">
    <location>
        <begin position="251"/>
        <end position="384"/>
    </location>
</feature>
<keyword evidence="4" id="KW-0472">Membrane</keyword>
<evidence type="ECO:0000259" key="5">
    <source>
        <dbReference type="PROSITE" id="PS50887"/>
    </source>
</evidence>
<feature type="transmembrane region" description="Helical" evidence="4">
    <location>
        <begin position="122"/>
        <end position="143"/>
    </location>
</feature>
<dbReference type="CDD" id="cd01949">
    <property type="entry name" value="GGDEF"/>
    <property type="match status" value="1"/>
</dbReference>
<dbReference type="AlphaFoldDB" id="A0A4R1K3Q1"/>
<dbReference type="PROSITE" id="PS50887">
    <property type="entry name" value="GGDEF"/>
    <property type="match status" value="1"/>
</dbReference>
<evidence type="ECO:0000256" key="1">
    <source>
        <dbReference type="ARBA" id="ARBA00001946"/>
    </source>
</evidence>
<dbReference type="GO" id="GO:0043709">
    <property type="term" value="P:cell adhesion involved in single-species biofilm formation"/>
    <property type="evidence" value="ECO:0007669"/>
    <property type="project" value="TreeGrafter"/>
</dbReference>
<dbReference type="SUPFAM" id="SSF55073">
    <property type="entry name" value="Nucleotide cyclase"/>
    <property type="match status" value="1"/>
</dbReference>
<gene>
    <name evidence="6" type="ORF">EV690_0839</name>
</gene>